<reference evidence="4" key="1">
    <citation type="submission" date="2020-09" db="EMBL/GenBank/DDBJ databases">
        <title>A novel bacterium of genus Bacillus, isolated from South China Sea.</title>
        <authorList>
            <person name="Huang H."/>
            <person name="Mo K."/>
            <person name="Hu Y."/>
        </authorList>
    </citation>
    <scope>NUCLEOTIDE SEQUENCE</scope>
    <source>
        <strain evidence="4">IB182487</strain>
    </source>
</reference>
<dbReference type="RefSeq" id="WP_191158485.1">
    <property type="nucleotide sequence ID" value="NZ_JACXAI010000014.1"/>
</dbReference>
<feature type="chain" id="PRO_5038978398" description="Cyclophilin-like domain-containing protein" evidence="2">
    <location>
        <begin position="22"/>
        <end position="179"/>
    </location>
</feature>
<dbReference type="SUPFAM" id="SSF50891">
    <property type="entry name" value="Cyclophilin-like"/>
    <property type="match status" value="1"/>
</dbReference>
<dbReference type="EMBL" id="JACXAI010000014">
    <property type="protein sequence ID" value="MBD1380883.1"/>
    <property type="molecule type" value="Genomic_DNA"/>
</dbReference>
<comment type="caution">
    <text evidence="4">The sequence shown here is derived from an EMBL/GenBank/DDBJ whole genome shotgun (WGS) entry which is preliminary data.</text>
</comment>
<dbReference type="Gene3D" id="2.40.100.20">
    <property type="match status" value="1"/>
</dbReference>
<keyword evidence="5" id="KW-1185">Reference proteome</keyword>
<protein>
    <recommendedName>
        <fullName evidence="3">Cyclophilin-like domain-containing protein</fullName>
    </recommendedName>
</protein>
<proteinExistence type="predicted"/>
<dbReference type="InterPro" id="IPR041183">
    <property type="entry name" value="Cyclophilin-like"/>
</dbReference>
<feature type="domain" description="Cyclophilin-like" evidence="3">
    <location>
        <begin position="66"/>
        <end position="176"/>
    </location>
</feature>
<organism evidence="4 5">
    <name type="scientific">Metabacillus arenae</name>
    <dbReference type="NCBI Taxonomy" id="2771434"/>
    <lineage>
        <taxon>Bacteria</taxon>
        <taxon>Bacillati</taxon>
        <taxon>Bacillota</taxon>
        <taxon>Bacilli</taxon>
        <taxon>Bacillales</taxon>
        <taxon>Bacillaceae</taxon>
        <taxon>Metabacillus</taxon>
    </lineage>
</organism>
<evidence type="ECO:0000256" key="2">
    <source>
        <dbReference type="SAM" id="SignalP"/>
    </source>
</evidence>
<gene>
    <name evidence="4" type="ORF">IC621_11635</name>
</gene>
<evidence type="ECO:0000256" key="1">
    <source>
        <dbReference type="SAM" id="MobiDB-lite"/>
    </source>
</evidence>
<evidence type="ECO:0000313" key="5">
    <source>
        <dbReference type="Proteomes" id="UP000626844"/>
    </source>
</evidence>
<feature type="signal peptide" evidence="2">
    <location>
        <begin position="1"/>
        <end position="21"/>
    </location>
</feature>
<evidence type="ECO:0000313" key="4">
    <source>
        <dbReference type="EMBL" id="MBD1380883.1"/>
    </source>
</evidence>
<sequence>MKKTVQLILLSLIVSSMFLTACNSRTNEENTSSEENSADESNNGDRQDSTLDNEGADAMEDTSIKLTFNNEEVIVNMYDNPTSRDFLAQLPLTITLEDYVGKEKISILQKRLSTDNVQSGNQPKKGDFAYYSPWGNLAIFYKGLADATNDLIILGKIESGKENFESIQGDFTVTIEKMD</sequence>
<feature type="compositionally biased region" description="Low complexity" evidence="1">
    <location>
        <begin position="25"/>
        <end position="41"/>
    </location>
</feature>
<dbReference type="Pfam" id="PF18050">
    <property type="entry name" value="Cyclophil_like2"/>
    <property type="match status" value="1"/>
</dbReference>
<evidence type="ECO:0000259" key="3">
    <source>
        <dbReference type="Pfam" id="PF18050"/>
    </source>
</evidence>
<dbReference type="AlphaFoldDB" id="A0A926RWK1"/>
<dbReference type="Proteomes" id="UP000626844">
    <property type="component" value="Unassembled WGS sequence"/>
</dbReference>
<accession>A0A926RWK1</accession>
<name>A0A926RWK1_9BACI</name>
<dbReference type="PROSITE" id="PS51257">
    <property type="entry name" value="PROKAR_LIPOPROTEIN"/>
    <property type="match status" value="1"/>
</dbReference>
<dbReference type="InterPro" id="IPR029000">
    <property type="entry name" value="Cyclophilin-like_dom_sf"/>
</dbReference>
<feature type="region of interest" description="Disordered" evidence="1">
    <location>
        <begin position="25"/>
        <end position="56"/>
    </location>
</feature>
<keyword evidence="2" id="KW-0732">Signal</keyword>